<keyword evidence="4" id="KW-1185">Reference proteome</keyword>
<dbReference type="Gene3D" id="3.40.50.150">
    <property type="entry name" value="Vaccinia Virus protein VP39"/>
    <property type="match status" value="1"/>
</dbReference>
<reference evidence="3 4" key="1">
    <citation type="submission" date="2019-03" db="EMBL/GenBank/DDBJ databases">
        <authorList>
            <person name="Nijsse B."/>
        </authorList>
    </citation>
    <scope>NUCLEOTIDE SEQUENCE [LARGE SCALE GENOMIC DNA]</scope>
    <source>
        <strain evidence="3">Desulfoluna butyratoxydans MSL71</strain>
    </source>
</reference>
<dbReference type="AlphaFoldDB" id="A0A4U8YL52"/>
<gene>
    <name evidence="3" type="ORF">MSL71_22940</name>
</gene>
<dbReference type="Proteomes" id="UP000507962">
    <property type="component" value="Unassembled WGS sequence"/>
</dbReference>
<sequence>MSLISFLSYGKWQFKEAYNTIYQGQNKSSQFMNIVKDAFGDEFPEDTDNFSYVTLTDLNNMADFSKLKEGDCFADLACGRGGPGMWVARKTKASLTGIDISEEAITSATRRIQEFGLDGRAEFQTGTFEDTGLETESCDGAISVDALWLTPDRNKAFVEIARILKPGARLVFTSWDGNIPFTPSDHKGELSDSGFEVEIYKETEGWKERQLAVYEGVLRSKDQLIREMGKRCAMPIIKEARSTPPVMEKSTRIFVVARKK</sequence>
<accession>A0A4U8YL52</accession>
<dbReference type="GO" id="GO:0008757">
    <property type="term" value="F:S-adenosylmethionine-dependent methyltransferase activity"/>
    <property type="evidence" value="ECO:0007669"/>
    <property type="project" value="InterPro"/>
</dbReference>
<dbReference type="PANTHER" id="PTHR44068:SF11">
    <property type="entry name" value="GERANYL DIPHOSPHATE 2-C-METHYLTRANSFERASE"/>
    <property type="match status" value="1"/>
</dbReference>
<feature type="domain" description="Methyltransferase type 11" evidence="2">
    <location>
        <begin position="75"/>
        <end position="172"/>
    </location>
</feature>
<dbReference type="InterPro" id="IPR050447">
    <property type="entry name" value="Erg6_SMT_methyltransf"/>
</dbReference>
<dbReference type="Pfam" id="PF08241">
    <property type="entry name" value="Methyltransf_11"/>
    <property type="match status" value="1"/>
</dbReference>
<protein>
    <submittedName>
        <fullName evidence="3">S-adenosyl-l-methionine-dependent methyltransferase</fullName>
    </submittedName>
</protein>
<evidence type="ECO:0000313" key="3">
    <source>
        <dbReference type="EMBL" id="VFQ44645.1"/>
    </source>
</evidence>
<proteinExistence type="predicted"/>
<keyword evidence="1 3" id="KW-0808">Transferase</keyword>
<dbReference type="SUPFAM" id="SSF53335">
    <property type="entry name" value="S-adenosyl-L-methionine-dependent methyltransferases"/>
    <property type="match status" value="1"/>
</dbReference>
<dbReference type="GO" id="GO:0032259">
    <property type="term" value="P:methylation"/>
    <property type="evidence" value="ECO:0007669"/>
    <property type="project" value="UniProtKB-KW"/>
</dbReference>
<dbReference type="CDD" id="cd02440">
    <property type="entry name" value="AdoMet_MTases"/>
    <property type="match status" value="1"/>
</dbReference>
<keyword evidence="3" id="KW-0489">Methyltransferase</keyword>
<organism evidence="3 4">
    <name type="scientific">Desulfoluna butyratoxydans</name>
    <dbReference type="NCBI Taxonomy" id="231438"/>
    <lineage>
        <taxon>Bacteria</taxon>
        <taxon>Pseudomonadati</taxon>
        <taxon>Thermodesulfobacteriota</taxon>
        <taxon>Desulfobacteria</taxon>
        <taxon>Desulfobacterales</taxon>
        <taxon>Desulfolunaceae</taxon>
        <taxon>Desulfoluna</taxon>
    </lineage>
</organism>
<dbReference type="InterPro" id="IPR029063">
    <property type="entry name" value="SAM-dependent_MTases_sf"/>
</dbReference>
<dbReference type="EMBL" id="CAADHO010000003">
    <property type="protein sequence ID" value="VFQ44645.1"/>
    <property type="molecule type" value="Genomic_DNA"/>
</dbReference>
<evidence type="ECO:0000259" key="2">
    <source>
        <dbReference type="Pfam" id="PF08241"/>
    </source>
</evidence>
<evidence type="ECO:0000313" key="4">
    <source>
        <dbReference type="Proteomes" id="UP000507962"/>
    </source>
</evidence>
<dbReference type="PANTHER" id="PTHR44068">
    <property type="entry name" value="ZGC:194242"/>
    <property type="match status" value="1"/>
</dbReference>
<evidence type="ECO:0000256" key="1">
    <source>
        <dbReference type="ARBA" id="ARBA00022679"/>
    </source>
</evidence>
<name>A0A4U8YL52_9BACT</name>
<dbReference type="InterPro" id="IPR013216">
    <property type="entry name" value="Methyltransf_11"/>
</dbReference>